<dbReference type="EMBL" id="CAUJNA010003343">
    <property type="protein sequence ID" value="CAJ1399648.1"/>
    <property type="molecule type" value="Genomic_DNA"/>
</dbReference>
<keyword evidence="3" id="KW-1185">Reference proteome</keyword>
<dbReference type="Proteomes" id="UP001178507">
    <property type="component" value="Unassembled WGS sequence"/>
</dbReference>
<name>A0AA36J4T4_9DINO</name>
<feature type="compositionally biased region" description="Basic residues" evidence="1">
    <location>
        <begin position="215"/>
        <end position="233"/>
    </location>
</feature>
<evidence type="ECO:0000313" key="2">
    <source>
        <dbReference type="EMBL" id="CAJ1399648.1"/>
    </source>
</evidence>
<reference evidence="2" key="1">
    <citation type="submission" date="2023-08" db="EMBL/GenBank/DDBJ databases">
        <authorList>
            <person name="Chen Y."/>
            <person name="Shah S."/>
            <person name="Dougan E. K."/>
            <person name="Thang M."/>
            <person name="Chan C."/>
        </authorList>
    </citation>
    <scope>NUCLEOTIDE SEQUENCE</scope>
</reference>
<evidence type="ECO:0000313" key="3">
    <source>
        <dbReference type="Proteomes" id="UP001178507"/>
    </source>
</evidence>
<dbReference type="AlphaFoldDB" id="A0AA36J4T4"/>
<comment type="caution">
    <text evidence="2">The sequence shown here is derived from an EMBL/GenBank/DDBJ whole genome shotgun (WGS) entry which is preliminary data.</text>
</comment>
<gene>
    <name evidence="2" type="ORF">EVOR1521_LOCUS23147</name>
</gene>
<feature type="compositionally biased region" description="Low complexity" evidence="1">
    <location>
        <begin position="234"/>
        <end position="253"/>
    </location>
</feature>
<feature type="region of interest" description="Disordered" evidence="1">
    <location>
        <begin position="208"/>
        <end position="309"/>
    </location>
</feature>
<accession>A0AA36J4T4</accession>
<sequence>MPTRTSTLPINEINLSGNSLLTAPAPSEHAAAIKANLKRRAETVQLIVQFVRVSTEARKVIFDNCNLEGFSHDKDDLIELEIVRLVKKFGAGKHSRYAEHVSLAGNRFGQEFCRRIIEGAYWERNRADGKDLPKLYLNLSRNCIAQPEKIVEELKEGRTAGGPMSLATTTDPDAIQRDALIVLDITNQMDSHHAPAPSGARRPLLDQLRQDRQRRPSPRRSPPRRSPPRRSPPRRALSLAVPAALAVQPRSPRGAPPRAAPTGAAARTPGPPAECAATRGGEAPQTAARHAGGAELGSILQGMPTFDQC</sequence>
<protein>
    <submittedName>
        <fullName evidence="2">Uncharacterized protein</fullName>
    </submittedName>
</protein>
<proteinExistence type="predicted"/>
<organism evidence="2 3">
    <name type="scientific">Effrenium voratum</name>
    <dbReference type="NCBI Taxonomy" id="2562239"/>
    <lineage>
        <taxon>Eukaryota</taxon>
        <taxon>Sar</taxon>
        <taxon>Alveolata</taxon>
        <taxon>Dinophyceae</taxon>
        <taxon>Suessiales</taxon>
        <taxon>Symbiodiniaceae</taxon>
        <taxon>Effrenium</taxon>
    </lineage>
</organism>
<evidence type="ECO:0000256" key="1">
    <source>
        <dbReference type="SAM" id="MobiDB-lite"/>
    </source>
</evidence>